<evidence type="ECO:0000256" key="2">
    <source>
        <dbReference type="ARBA" id="ARBA00022603"/>
    </source>
</evidence>
<dbReference type="Pfam" id="PF17827">
    <property type="entry name" value="PrmC_N"/>
    <property type="match status" value="1"/>
</dbReference>
<dbReference type="RefSeq" id="WP_097041141.1">
    <property type="nucleotide sequence ID" value="NZ_OBQF01000004.1"/>
</dbReference>
<dbReference type="InterPro" id="IPR004556">
    <property type="entry name" value="HemK-like"/>
</dbReference>
<dbReference type="SUPFAM" id="SSF53335">
    <property type="entry name" value="S-adenosyl-L-methionine-dependent methyltransferases"/>
    <property type="match status" value="1"/>
</dbReference>
<dbReference type="OrthoDB" id="9800643at2"/>
<name>A0A285ULD1_9STAP</name>
<keyword evidence="3 8" id="KW-0808">Transferase</keyword>
<dbReference type="InterPro" id="IPR019874">
    <property type="entry name" value="RF_methyltr_PrmC"/>
</dbReference>
<dbReference type="CDD" id="cd02440">
    <property type="entry name" value="AdoMet_MTases"/>
    <property type="match status" value="1"/>
</dbReference>
<evidence type="ECO:0000256" key="1">
    <source>
        <dbReference type="ARBA" id="ARBA00012771"/>
    </source>
</evidence>
<keyword evidence="4" id="KW-0949">S-adenosyl-L-methionine</keyword>
<dbReference type="Proteomes" id="UP000219412">
    <property type="component" value="Unassembled WGS sequence"/>
</dbReference>
<evidence type="ECO:0000313" key="9">
    <source>
        <dbReference type="Proteomes" id="UP000219412"/>
    </source>
</evidence>
<reference evidence="9" key="1">
    <citation type="submission" date="2017-08" db="EMBL/GenBank/DDBJ databases">
        <authorList>
            <person name="Varghese N."/>
            <person name="Submissions S."/>
        </authorList>
    </citation>
    <scope>NUCLEOTIDE SEQUENCE [LARGE SCALE GENOMIC DNA]</scope>
    <source>
        <strain evidence="9">DSM 23173</strain>
    </source>
</reference>
<dbReference type="EC" id="2.1.1.297" evidence="1"/>
<evidence type="ECO:0000259" key="6">
    <source>
        <dbReference type="Pfam" id="PF05175"/>
    </source>
</evidence>
<accession>A0A285ULD1</accession>
<keyword evidence="9" id="KW-1185">Reference proteome</keyword>
<dbReference type="PROSITE" id="PS00092">
    <property type="entry name" value="N6_MTASE"/>
    <property type="match status" value="1"/>
</dbReference>
<evidence type="ECO:0000256" key="3">
    <source>
        <dbReference type="ARBA" id="ARBA00022679"/>
    </source>
</evidence>
<comment type="catalytic activity">
    <reaction evidence="5">
        <text>L-glutaminyl-[peptide chain release factor] + S-adenosyl-L-methionine = N(5)-methyl-L-glutaminyl-[peptide chain release factor] + S-adenosyl-L-homocysteine + H(+)</text>
        <dbReference type="Rhea" id="RHEA:42896"/>
        <dbReference type="Rhea" id="RHEA-COMP:10271"/>
        <dbReference type="Rhea" id="RHEA-COMP:10272"/>
        <dbReference type="ChEBI" id="CHEBI:15378"/>
        <dbReference type="ChEBI" id="CHEBI:30011"/>
        <dbReference type="ChEBI" id="CHEBI:57856"/>
        <dbReference type="ChEBI" id="CHEBI:59789"/>
        <dbReference type="ChEBI" id="CHEBI:61891"/>
        <dbReference type="EC" id="2.1.1.297"/>
    </reaction>
</comment>
<dbReference type="PANTHER" id="PTHR18895:SF74">
    <property type="entry name" value="MTRF1L RELEASE FACTOR GLUTAMINE METHYLTRANSFERASE"/>
    <property type="match status" value="1"/>
</dbReference>
<evidence type="ECO:0000259" key="7">
    <source>
        <dbReference type="Pfam" id="PF17827"/>
    </source>
</evidence>
<dbReference type="EMBL" id="OBQF01000004">
    <property type="protein sequence ID" value="SOC42724.1"/>
    <property type="molecule type" value="Genomic_DNA"/>
</dbReference>
<dbReference type="NCBIfam" id="TIGR00536">
    <property type="entry name" value="hemK_fam"/>
    <property type="match status" value="1"/>
</dbReference>
<feature type="domain" description="Release factor glutamine methyltransferase N-terminal" evidence="7">
    <location>
        <begin position="8"/>
        <end position="76"/>
    </location>
</feature>
<dbReference type="GO" id="GO:0102559">
    <property type="term" value="F:peptide chain release factor N(5)-glutamine methyltransferase activity"/>
    <property type="evidence" value="ECO:0007669"/>
    <property type="project" value="UniProtKB-EC"/>
</dbReference>
<organism evidence="8 9">
    <name type="scientific">Salinicoccus kekensis</name>
    <dbReference type="NCBI Taxonomy" id="714307"/>
    <lineage>
        <taxon>Bacteria</taxon>
        <taxon>Bacillati</taxon>
        <taxon>Bacillota</taxon>
        <taxon>Bacilli</taxon>
        <taxon>Bacillales</taxon>
        <taxon>Staphylococcaceae</taxon>
        <taxon>Salinicoccus</taxon>
    </lineage>
</organism>
<feature type="domain" description="Methyltransferase small" evidence="6">
    <location>
        <begin position="103"/>
        <end position="199"/>
    </location>
</feature>
<keyword evidence="2 8" id="KW-0489">Methyltransferase</keyword>
<evidence type="ECO:0000256" key="5">
    <source>
        <dbReference type="ARBA" id="ARBA00048391"/>
    </source>
</evidence>
<gene>
    <name evidence="8" type="ORF">SAMN05878391_1719</name>
</gene>
<dbReference type="Gene3D" id="1.10.8.10">
    <property type="entry name" value="DNA helicase RuvA subunit, C-terminal domain"/>
    <property type="match status" value="1"/>
</dbReference>
<dbReference type="GO" id="GO:0032259">
    <property type="term" value="P:methylation"/>
    <property type="evidence" value="ECO:0007669"/>
    <property type="project" value="UniProtKB-KW"/>
</dbReference>
<evidence type="ECO:0000256" key="4">
    <source>
        <dbReference type="ARBA" id="ARBA00022691"/>
    </source>
</evidence>
<dbReference type="Gene3D" id="3.40.50.150">
    <property type="entry name" value="Vaccinia Virus protein VP39"/>
    <property type="match status" value="1"/>
</dbReference>
<dbReference type="PANTHER" id="PTHR18895">
    <property type="entry name" value="HEMK METHYLTRANSFERASE"/>
    <property type="match status" value="1"/>
</dbReference>
<dbReference type="NCBIfam" id="TIGR03534">
    <property type="entry name" value="RF_mod_PrmC"/>
    <property type="match status" value="1"/>
</dbReference>
<sequence>MPSSNYGEAIRTGREKLSGCNQEPGIAELLMSDLFSMTKTELMLGARDEIPAADKAHYDEAVGRVCAGEPYQYVVGFSWFYGEKFKVTEDTLIPRNETEELVLFVLEHESDDGRTVVDIGTGTGVIPVMLQKEWSENTVIATDISPAARQVAEENAAAHGVHITFHEGDLYEPLIRAGVKADVIISNPPYISKDATAIMTPSVIRHEPHEALFADDSGLGMYKRLIDGLPDVLNAGGRVYCEIGFDQKAPLLEYLLEKWPGTDHYGVVKDINQQDRIFYFTWEG</sequence>
<dbReference type="InterPro" id="IPR040758">
    <property type="entry name" value="PrmC_N"/>
</dbReference>
<dbReference type="InterPro" id="IPR050320">
    <property type="entry name" value="N5-glutamine_MTase"/>
</dbReference>
<dbReference type="Pfam" id="PF05175">
    <property type="entry name" value="MTS"/>
    <property type="match status" value="1"/>
</dbReference>
<dbReference type="AlphaFoldDB" id="A0A285ULD1"/>
<proteinExistence type="predicted"/>
<protein>
    <recommendedName>
        <fullName evidence="1">peptide chain release factor N(5)-glutamine methyltransferase</fullName>
        <ecNumber evidence="1">2.1.1.297</ecNumber>
    </recommendedName>
</protein>
<evidence type="ECO:0000313" key="8">
    <source>
        <dbReference type="EMBL" id="SOC42724.1"/>
    </source>
</evidence>
<dbReference type="InterPro" id="IPR002052">
    <property type="entry name" value="DNA_methylase_N6_adenine_CS"/>
</dbReference>
<dbReference type="InterPro" id="IPR029063">
    <property type="entry name" value="SAM-dependent_MTases_sf"/>
</dbReference>
<dbReference type="GO" id="GO:0003676">
    <property type="term" value="F:nucleic acid binding"/>
    <property type="evidence" value="ECO:0007669"/>
    <property type="project" value="InterPro"/>
</dbReference>
<dbReference type="InterPro" id="IPR007848">
    <property type="entry name" value="Small_mtfrase_dom"/>
</dbReference>